<dbReference type="PANTHER" id="PTHR35204">
    <property type="entry name" value="YALI0A21131P"/>
    <property type="match status" value="1"/>
</dbReference>
<evidence type="ECO:0000313" key="2">
    <source>
        <dbReference type="EMBL" id="KAF7312222.1"/>
    </source>
</evidence>
<dbReference type="OrthoDB" id="10261782at2759"/>
<dbReference type="EMBL" id="JACAZF010000002">
    <property type="protein sequence ID" value="KAF7312222.1"/>
    <property type="molecule type" value="Genomic_DNA"/>
</dbReference>
<evidence type="ECO:0000313" key="3">
    <source>
        <dbReference type="Proteomes" id="UP000636479"/>
    </source>
</evidence>
<comment type="caution">
    <text evidence="2">The sequence shown here is derived from an EMBL/GenBank/DDBJ whole genome shotgun (WGS) entry which is preliminary data.</text>
</comment>
<feature type="chain" id="PRO_5034331994" evidence="1">
    <location>
        <begin position="18"/>
        <end position="526"/>
    </location>
</feature>
<sequence>MSRRVVVAFAIALVVNAAQTPFFQVEPAWDLDVPPNVNATGNLIFDTVSSALTHWTHTRYRNGHNLIPGTVPVGTLLYHGRGDPDVRSGVPDWVATDPEHSFMFCRTLKPEEGCWHLTLATTRPLKILYFDGSSAAKMRDGPMDSQDIVAWGKVIPERYFDERQRIIDICHWGKQFGVDGYVRMEMDFEIMLCDFTEGVDVVALASLTREGNGIPGPGRRRPPPGDPYLNLAPNSDLASEVIYSGSWHNHYPGDRRIQLDLTALVSFYDTQLVPSLVPVRFGQERWDHRLLGISADDADSVLARLESVLSAGIPSRNATGVDWDTLFKVIVDRYADRLEIAQYLLNNTTNATDTAQRVMKQLHIMLTPYLLHSASPSGKGNSWAAPIYEFCATSHTSYIHRTSAILSRMTASEHLLLGAVDQVNREICRIVVSMWVQGVDAGLDEIVRPPIVIDSDNEEVLVQHWNSALAGLMSWLDWSIWVRCRPACNFEEICYLPTWPFGRGVHEIPDKEDFLRPKPRCIPRIE</sequence>
<dbReference type="InterPro" id="IPR038921">
    <property type="entry name" value="YOR389W-like"/>
</dbReference>
<evidence type="ECO:0000256" key="1">
    <source>
        <dbReference type="SAM" id="SignalP"/>
    </source>
</evidence>
<dbReference type="RefSeq" id="XP_037224330.1">
    <property type="nucleotide sequence ID" value="XM_037359235.1"/>
</dbReference>
<dbReference type="Proteomes" id="UP000636479">
    <property type="component" value="Unassembled WGS sequence"/>
</dbReference>
<dbReference type="PANTHER" id="PTHR35204:SF1">
    <property type="entry name" value="ENTEROTOXIN"/>
    <property type="match status" value="1"/>
</dbReference>
<organism evidence="2 3">
    <name type="scientific">Mycena indigotica</name>
    <dbReference type="NCBI Taxonomy" id="2126181"/>
    <lineage>
        <taxon>Eukaryota</taxon>
        <taxon>Fungi</taxon>
        <taxon>Dikarya</taxon>
        <taxon>Basidiomycota</taxon>
        <taxon>Agaricomycotina</taxon>
        <taxon>Agaricomycetes</taxon>
        <taxon>Agaricomycetidae</taxon>
        <taxon>Agaricales</taxon>
        <taxon>Marasmiineae</taxon>
        <taxon>Mycenaceae</taxon>
        <taxon>Mycena</taxon>
    </lineage>
</organism>
<gene>
    <name evidence="2" type="ORF">MIND_00235200</name>
</gene>
<reference evidence="2" key="1">
    <citation type="submission" date="2020-05" db="EMBL/GenBank/DDBJ databases">
        <title>Mycena genomes resolve the evolution of fungal bioluminescence.</title>
        <authorList>
            <person name="Tsai I.J."/>
        </authorList>
    </citation>
    <scope>NUCLEOTIDE SEQUENCE</scope>
    <source>
        <strain evidence="2">171206Taipei</strain>
    </source>
</reference>
<accession>A0A8H6T945</accession>
<protein>
    <submittedName>
        <fullName evidence="2">Uncharacterized protein</fullName>
    </submittedName>
</protein>
<keyword evidence="3" id="KW-1185">Reference proteome</keyword>
<proteinExistence type="predicted"/>
<keyword evidence="1" id="KW-0732">Signal</keyword>
<name>A0A8H6T945_9AGAR</name>
<dbReference type="GeneID" id="59341751"/>
<dbReference type="AlphaFoldDB" id="A0A8H6T945"/>
<feature type="signal peptide" evidence="1">
    <location>
        <begin position="1"/>
        <end position="17"/>
    </location>
</feature>